<protein>
    <submittedName>
        <fullName evidence="2">Uncharacterized protein</fullName>
    </submittedName>
</protein>
<dbReference type="Gramene" id="novel_model_3356_5bd9a17a.13.5bd9b138">
    <property type="protein sequence ID" value="cds.novel_model_3356_5bd9a17a.13.5bd9b138"/>
    <property type="gene ID" value="novel_gene_1776_5bd9a17a"/>
</dbReference>
<feature type="signal peptide" evidence="1">
    <location>
        <begin position="1"/>
        <end position="19"/>
    </location>
</feature>
<dbReference type="EnsemblPlants" id="novel_model_3354_5bd9a17a.12.5bd9b138">
    <property type="protein sequence ID" value="cds.novel_model_3354_5bd9a17a.12.5bd9b138"/>
    <property type="gene ID" value="novel_gene_1776_5bd9a17a"/>
</dbReference>
<accession>A0A803QZS4</accession>
<accession>A0A803QZS2</accession>
<feature type="chain" id="PRO_5044663234" evidence="1">
    <location>
        <begin position="20"/>
        <end position="126"/>
    </location>
</feature>
<accession>A0A803QZR9</accession>
<keyword evidence="3" id="KW-1185">Reference proteome</keyword>
<dbReference type="EnsemblPlants" id="novel_model_3356_5bd9a17a.13.5bd9b138">
    <property type="protein sequence ID" value="cds.novel_model_3356_5bd9a17a.13.5bd9b138"/>
    <property type="gene ID" value="novel_gene_1776_5bd9a17a"/>
</dbReference>
<dbReference type="EMBL" id="UZAU01000279">
    <property type="status" value="NOT_ANNOTATED_CDS"/>
    <property type="molecule type" value="Genomic_DNA"/>
</dbReference>
<dbReference type="Gramene" id="novel_model_3353_5bd9a17a.8.5bd9b138">
    <property type="protein sequence ID" value="cds.novel_model_3353_5bd9a17a.8.5bd9b138"/>
    <property type="gene ID" value="novel_gene_1776_5bd9a17a"/>
</dbReference>
<dbReference type="Gramene" id="novel_model_3354_5bd9a17a.12.5bd9b138">
    <property type="protein sequence ID" value="cds.novel_model_3354_5bd9a17a.12.5bd9b138"/>
    <property type="gene ID" value="novel_gene_1776_5bd9a17a"/>
</dbReference>
<name>A0A803QZR9_CANSA</name>
<dbReference type="Gramene" id="novel_model_3351_5bd9a17a.10.5bd9b138">
    <property type="protein sequence ID" value="cds.novel_model_3351_5bd9a17a.10.5bd9b138"/>
    <property type="gene ID" value="novel_gene_1776_5bd9a17a"/>
</dbReference>
<dbReference type="AlphaFoldDB" id="A0A803QZR9"/>
<dbReference type="EnsemblPlants" id="novel_model_3352_5bd9a17a.9.5bd9b138">
    <property type="protein sequence ID" value="cds.novel_model_3352_5bd9a17a.9.5bd9b138"/>
    <property type="gene ID" value="novel_gene_1776_5bd9a17a"/>
</dbReference>
<evidence type="ECO:0000313" key="2">
    <source>
        <dbReference type="EnsemblPlants" id="cds.novel_model_3351_5bd9a17a.10.5bd9b138"/>
    </source>
</evidence>
<dbReference type="EnsemblPlants" id="novel_model_3351_5bd9a17a.10.5bd9b138">
    <property type="protein sequence ID" value="cds.novel_model_3351_5bd9a17a.10.5bd9b138"/>
    <property type="gene ID" value="novel_gene_1776_5bd9a17a"/>
</dbReference>
<organism evidence="2 3">
    <name type="scientific">Cannabis sativa</name>
    <name type="common">Hemp</name>
    <name type="synonym">Marijuana</name>
    <dbReference type="NCBI Taxonomy" id="3483"/>
    <lineage>
        <taxon>Eukaryota</taxon>
        <taxon>Viridiplantae</taxon>
        <taxon>Streptophyta</taxon>
        <taxon>Embryophyta</taxon>
        <taxon>Tracheophyta</taxon>
        <taxon>Spermatophyta</taxon>
        <taxon>Magnoliopsida</taxon>
        <taxon>eudicotyledons</taxon>
        <taxon>Gunneridae</taxon>
        <taxon>Pentapetalae</taxon>
        <taxon>rosids</taxon>
        <taxon>fabids</taxon>
        <taxon>Rosales</taxon>
        <taxon>Cannabaceae</taxon>
        <taxon>Cannabis</taxon>
    </lineage>
</organism>
<dbReference type="EnsemblPlants" id="novel_model_3353_5bd9a17a.8.5bd9b138">
    <property type="protein sequence ID" value="cds.novel_model_3353_5bd9a17a.8.5bd9b138"/>
    <property type="gene ID" value="novel_gene_1776_5bd9a17a"/>
</dbReference>
<accession>A0A803QZS3</accession>
<reference evidence="2" key="2">
    <citation type="submission" date="2021-03" db="UniProtKB">
        <authorList>
            <consortium name="EnsemblPlants"/>
        </authorList>
    </citation>
    <scope>IDENTIFICATION</scope>
</reference>
<evidence type="ECO:0000313" key="3">
    <source>
        <dbReference type="Proteomes" id="UP000596661"/>
    </source>
</evidence>
<sequence>MSLVLYVSLFSILLDKVLQVFTSLLFTCSQWVEKNVCEEFQWACKYGVTWLQGNHYENLTTQKMECVSFVCIPSPTMNEYKIHKAMDFLRYGVLRNNRFNGLQQLMSSCLSRPKPINKASIHLVQE</sequence>
<evidence type="ECO:0000256" key="1">
    <source>
        <dbReference type="SAM" id="SignalP"/>
    </source>
</evidence>
<reference evidence="2 3" key="1">
    <citation type="submission" date="2018-11" db="EMBL/GenBank/DDBJ databases">
        <authorList>
            <person name="Grassa J C."/>
        </authorList>
    </citation>
    <scope>NUCLEOTIDE SEQUENCE [LARGE SCALE GENOMIC DNA]</scope>
</reference>
<dbReference type="Gramene" id="novel_model_3355_5bd9a17a.11.5bd9b138">
    <property type="protein sequence ID" value="cds.novel_model_3355_5bd9a17a.11.5bd9b138"/>
    <property type="gene ID" value="novel_gene_1776_5bd9a17a"/>
</dbReference>
<dbReference type="EnsemblPlants" id="novel_model_3355_5bd9a17a.11.5bd9b138">
    <property type="protein sequence ID" value="cds.novel_model_3355_5bd9a17a.11.5bd9b138"/>
    <property type="gene ID" value="novel_gene_1776_5bd9a17a"/>
</dbReference>
<accession>A0A803QZS0</accession>
<dbReference type="Gramene" id="novel_model_3352_5bd9a17a.9.5bd9b138">
    <property type="protein sequence ID" value="cds.novel_model_3352_5bd9a17a.9.5bd9b138"/>
    <property type="gene ID" value="novel_gene_1776_5bd9a17a"/>
</dbReference>
<proteinExistence type="predicted"/>
<accession>A0A803QZS1</accession>
<dbReference type="Proteomes" id="UP000596661">
    <property type="component" value="Chromosome 3"/>
</dbReference>
<keyword evidence="1" id="KW-0732">Signal</keyword>